<dbReference type="AlphaFoldDB" id="A0AA38SF84"/>
<sequence length="733" mass="83319">MLTMRMKRFIRRTGRNNFDAKRGDLAGFDKSKVRCYTCNDLGHFSRECPKHQANPGAQQQPSRFNRGNNSRPSQALVSQEGMGFDWSDQAEEATQNHALMAKITEPGLPQEVSSKLCSDECTETVKKYRDHNQTMSDTIKSMEVDRREYRIIIENLESQIKAYKENELQFEYDYNYWKWEKKEYEKKLSKASEDLESVQKELDQSKADLDKFSKSSKALEEILKAQIHDELKRGIGYHNTPPPYNNTYIPPTTDLLDHMNREDIKSDVCKVDPVSVKEVIEKECKTQSQETIPEENHILTNEKGGMPFIPSKKVEKSRKGKEKVDDQEPRRQSTHRTAVDPGTSTQFQNNERVRGNKRNWNNQWAQNHGVDLKKINKPKPCFICCKLNHLAKDCYYNPINQRVQFQNQRYFPKQFMTKQNENNKRFVPKPDVKKPKFQKGSSQSKGNNQKKRTQKKKVEKNHSLKIVAKWVPKLAKDSSSTDSSVTTADTTASSNSTASSSNSKSESVNAITDLKKRDPIVGNPDKNENLWHVDSGCSRHMTGNMSYLEDFFRFNGGYVAFGDNPKGGKISGKGKVTGAVAAVGRRWRRWLFEFDAATPPIVVVAVDGGCFHESRSSGDGGGCGRCCRRVRGDGGGCGCCCRRTHGGGGGVKRLPSLVVWRWWRRGFNFTGISGGDGGNRCCRRRDRDRQPRRRSTAAGWWRRLLPVVLDWAAMVTFVVVLAGGNKPLFNGHD</sequence>
<reference evidence="5" key="1">
    <citation type="submission" date="2023-03" db="EMBL/GenBank/DDBJ databases">
        <title>Chromosome-scale reference genome and RAD-based genetic map of yellow starthistle (Centaurea solstitialis) reveal putative structural variation and QTLs associated with invader traits.</title>
        <authorList>
            <person name="Reatini B."/>
            <person name="Cang F.A."/>
            <person name="Jiang Q."/>
            <person name="Mckibben M.T.W."/>
            <person name="Barker M.S."/>
            <person name="Rieseberg L.H."/>
            <person name="Dlugosch K.M."/>
        </authorList>
    </citation>
    <scope>NUCLEOTIDE SEQUENCE</scope>
    <source>
        <strain evidence="5">CAN-66</strain>
        <tissue evidence="5">Leaf</tissue>
    </source>
</reference>
<feature type="region of interest" description="Disordered" evidence="3">
    <location>
        <begin position="300"/>
        <end position="348"/>
    </location>
</feature>
<evidence type="ECO:0000259" key="4">
    <source>
        <dbReference type="PROSITE" id="PS50158"/>
    </source>
</evidence>
<feature type="compositionally biased region" description="Basic residues" evidence="3">
    <location>
        <begin position="448"/>
        <end position="459"/>
    </location>
</feature>
<keyword evidence="1" id="KW-0863">Zinc-finger</keyword>
<dbReference type="GO" id="GO:0003676">
    <property type="term" value="F:nucleic acid binding"/>
    <property type="evidence" value="ECO:0007669"/>
    <property type="project" value="InterPro"/>
</dbReference>
<feature type="compositionally biased region" description="Low complexity" evidence="3">
    <location>
        <begin position="477"/>
        <end position="510"/>
    </location>
</feature>
<keyword evidence="1" id="KW-0862">Zinc</keyword>
<dbReference type="PROSITE" id="PS50158">
    <property type="entry name" value="ZF_CCHC"/>
    <property type="match status" value="1"/>
</dbReference>
<evidence type="ECO:0000256" key="3">
    <source>
        <dbReference type="SAM" id="MobiDB-lite"/>
    </source>
</evidence>
<evidence type="ECO:0000256" key="1">
    <source>
        <dbReference type="PROSITE-ProRule" id="PRU00047"/>
    </source>
</evidence>
<dbReference type="GO" id="GO:0008270">
    <property type="term" value="F:zinc ion binding"/>
    <property type="evidence" value="ECO:0007669"/>
    <property type="project" value="UniProtKB-KW"/>
</dbReference>
<dbReference type="SUPFAM" id="SSF57756">
    <property type="entry name" value="Retrovirus zinc finger-like domains"/>
    <property type="match status" value="1"/>
</dbReference>
<dbReference type="InterPro" id="IPR001878">
    <property type="entry name" value="Znf_CCHC"/>
</dbReference>
<feature type="coiled-coil region" evidence="2">
    <location>
        <begin position="139"/>
        <end position="215"/>
    </location>
</feature>
<dbReference type="Gene3D" id="4.10.60.10">
    <property type="entry name" value="Zinc finger, CCHC-type"/>
    <property type="match status" value="1"/>
</dbReference>
<evidence type="ECO:0000256" key="2">
    <source>
        <dbReference type="SAM" id="Coils"/>
    </source>
</evidence>
<evidence type="ECO:0000313" key="5">
    <source>
        <dbReference type="EMBL" id="KAJ9541258.1"/>
    </source>
</evidence>
<keyword evidence="2" id="KW-0175">Coiled coil</keyword>
<dbReference type="InterPro" id="IPR054722">
    <property type="entry name" value="PolX-like_BBD"/>
</dbReference>
<dbReference type="Pfam" id="PF22936">
    <property type="entry name" value="Pol_BBD"/>
    <property type="match status" value="1"/>
</dbReference>
<feature type="compositionally biased region" description="Basic and acidic residues" evidence="3">
    <location>
        <begin position="513"/>
        <end position="522"/>
    </location>
</feature>
<accession>A0AA38SF84</accession>
<feature type="domain" description="CCHC-type" evidence="4">
    <location>
        <begin position="34"/>
        <end position="50"/>
    </location>
</feature>
<feature type="region of interest" description="Disordered" evidence="3">
    <location>
        <begin position="418"/>
        <end position="462"/>
    </location>
</feature>
<dbReference type="Pfam" id="PF00098">
    <property type="entry name" value="zf-CCHC"/>
    <property type="match status" value="1"/>
</dbReference>
<proteinExistence type="predicted"/>
<dbReference type="SMART" id="SM00343">
    <property type="entry name" value="ZnF_C2HC"/>
    <property type="match status" value="2"/>
</dbReference>
<feature type="region of interest" description="Disordered" evidence="3">
    <location>
        <begin position="49"/>
        <end position="79"/>
    </location>
</feature>
<keyword evidence="1" id="KW-0479">Metal-binding</keyword>
<feature type="region of interest" description="Disordered" evidence="3">
    <location>
        <begin position="477"/>
        <end position="522"/>
    </location>
</feature>
<gene>
    <name evidence="5" type="ORF">OSB04_027764</name>
</gene>
<feature type="compositionally biased region" description="Polar residues" evidence="3">
    <location>
        <begin position="55"/>
        <end position="77"/>
    </location>
</feature>
<name>A0AA38SF84_9ASTR</name>
<dbReference type="Proteomes" id="UP001172457">
    <property type="component" value="Chromosome 7"/>
</dbReference>
<organism evidence="5 6">
    <name type="scientific">Centaurea solstitialis</name>
    <name type="common">yellow star-thistle</name>
    <dbReference type="NCBI Taxonomy" id="347529"/>
    <lineage>
        <taxon>Eukaryota</taxon>
        <taxon>Viridiplantae</taxon>
        <taxon>Streptophyta</taxon>
        <taxon>Embryophyta</taxon>
        <taxon>Tracheophyta</taxon>
        <taxon>Spermatophyta</taxon>
        <taxon>Magnoliopsida</taxon>
        <taxon>eudicotyledons</taxon>
        <taxon>Gunneridae</taxon>
        <taxon>Pentapetalae</taxon>
        <taxon>asterids</taxon>
        <taxon>campanulids</taxon>
        <taxon>Asterales</taxon>
        <taxon>Asteraceae</taxon>
        <taxon>Carduoideae</taxon>
        <taxon>Cardueae</taxon>
        <taxon>Centaureinae</taxon>
        <taxon>Centaurea</taxon>
    </lineage>
</organism>
<feature type="compositionally biased region" description="Basic and acidic residues" evidence="3">
    <location>
        <begin position="322"/>
        <end position="331"/>
    </location>
</feature>
<feature type="compositionally biased region" description="Basic and acidic residues" evidence="3">
    <location>
        <begin position="421"/>
        <end position="434"/>
    </location>
</feature>
<comment type="caution">
    <text evidence="5">The sequence shown here is derived from an EMBL/GenBank/DDBJ whole genome shotgun (WGS) entry which is preliminary data.</text>
</comment>
<dbReference type="EMBL" id="JARYMX010000007">
    <property type="protein sequence ID" value="KAJ9541258.1"/>
    <property type="molecule type" value="Genomic_DNA"/>
</dbReference>
<evidence type="ECO:0000313" key="6">
    <source>
        <dbReference type="Proteomes" id="UP001172457"/>
    </source>
</evidence>
<protein>
    <recommendedName>
        <fullName evidence="4">CCHC-type domain-containing protein</fullName>
    </recommendedName>
</protein>
<keyword evidence="6" id="KW-1185">Reference proteome</keyword>
<dbReference type="InterPro" id="IPR036875">
    <property type="entry name" value="Znf_CCHC_sf"/>
</dbReference>